<dbReference type="GO" id="GO:0045944">
    <property type="term" value="P:positive regulation of transcription by RNA polymerase II"/>
    <property type="evidence" value="ECO:0007669"/>
    <property type="project" value="UniProtKB-ARBA"/>
</dbReference>
<feature type="DNA-binding region" description="Homeobox" evidence="9">
    <location>
        <begin position="154"/>
        <end position="213"/>
    </location>
</feature>
<dbReference type="InterPro" id="IPR001356">
    <property type="entry name" value="HD"/>
</dbReference>
<dbReference type="CDD" id="cd00086">
    <property type="entry name" value="homeodomain"/>
    <property type="match status" value="1"/>
</dbReference>
<evidence type="ECO:0000313" key="13">
    <source>
        <dbReference type="Ensembl" id="ENSSMAP00000067301.1"/>
    </source>
</evidence>
<feature type="compositionally biased region" description="Gly residues" evidence="11">
    <location>
        <begin position="220"/>
        <end position="230"/>
    </location>
</feature>
<dbReference type="Pfam" id="PF00046">
    <property type="entry name" value="Homeodomain"/>
    <property type="match status" value="1"/>
</dbReference>
<evidence type="ECO:0000256" key="11">
    <source>
        <dbReference type="SAM" id="MobiDB-lite"/>
    </source>
</evidence>
<keyword evidence="2" id="KW-0805">Transcription regulation</keyword>
<dbReference type="FunFam" id="1.10.10.60:FF:000176">
    <property type="entry name" value="pancreas/duodenum homeobox protein 1"/>
    <property type="match status" value="1"/>
</dbReference>
<dbReference type="PRINTS" id="PR00024">
    <property type="entry name" value="HOMEOBOX"/>
</dbReference>
<dbReference type="Proteomes" id="UP000694558">
    <property type="component" value="Chromosome 21"/>
</dbReference>
<dbReference type="PROSITE" id="PS50071">
    <property type="entry name" value="HOMEOBOX_2"/>
    <property type="match status" value="1"/>
</dbReference>
<evidence type="ECO:0000256" key="8">
    <source>
        <dbReference type="ARBA" id="ARBA00040412"/>
    </source>
</evidence>
<dbReference type="InterPro" id="IPR017970">
    <property type="entry name" value="Homeobox_CS"/>
</dbReference>
<dbReference type="Ensembl" id="ENSSMAT00000037516.1">
    <property type="protein sequence ID" value="ENSSMAP00000067301.1"/>
    <property type="gene ID" value="ENSSMAG00000024878.1"/>
</dbReference>
<evidence type="ECO:0000256" key="4">
    <source>
        <dbReference type="ARBA" id="ARBA00023155"/>
    </source>
</evidence>
<accession>A0A8D3E692</accession>
<reference evidence="13" key="1">
    <citation type="submission" date="2023-05" db="EMBL/GenBank/DDBJ databases">
        <title>High-quality long-read genome of Scophthalmus maximus.</title>
        <authorList>
            <person name="Lien S."/>
            <person name="Martinez P."/>
        </authorList>
    </citation>
    <scope>NUCLEOTIDE SEQUENCE [LARGE SCALE GENOMIC DNA]</scope>
</reference>
<reference evidence="13" key="2">
    <citation type="submission" date="2025-08" db="UniProtKB">
        <authorList>
            <consortium name="Ensembl"/>
        </authorList>
    </citation>
    <scope>IDENTIFICATION</scope>
</reference>
<feature type="region of interest" description="Disordered" evidence="11">
    <location>
        <begin position="211"/>
        <end position="275"/>
    </location>
</feature>
<organism evidence="13 14">
    <name type="scientific">Scophthalmus maximus</name>
    <name type="common">Turbot</name>
    <name type="synonym">Psetta maxima</name>
    <dbReference type="NCBI Taxonomy" id="52904"/>
    <lineage>
        <taxon>Eukaryota</taxon>
        <taxon>Metazoa</taxon>
        <taxon>Chordata</taxon>
        <taxon>Craniata</taxon>
        <taxon>Vertebrata</taxon>
        <taxon>Euteleostomi</taxon>
        <taxon>Actinopterygii</taxon>
        <taxon>Neopterygii</taxon>
        <taxon>Teleostei</taxon>
        <taxon>Neoteleostei</taxon>
        <taxon>Acanthomorphata</taxon>
        <taxon>Carangaria</taxon>
        <taxon>Pleuronectiformes</taxon>
        <taxon>Pleuronectoidei</taxon>
        <taxon>Scophthalmidae</taxon>
        <taxon>Scophthalmus</taxon>
    </lineage>
</organism>
<gene>
    <name evidence="13" type="primary">pdx1</name>
</gene>
<feature type="compositionally biased region" description="Low complexity" evidence="11">
    <location>
        <begin position="234"/>
        <end position="243"/>
    </location>
</feature>
<dbReference type="Gene3D" id="1.10.10.60">
    <property type="entry name" value="Homeodomain-like"/>
    <property type="match status" value="1"/>
</dbReference>
<dbReference type="GeneTree" id="ENSGT00940000163955"/>
<dbReference type="GO" id="GO:0005634">
    <property type="term" value="C:nucleus"/>
    <property type="evidence" value="ECO:0007669"/>
    <property type="project" value="UniProtKB-SubCell"/>
</dbReference>
<dbReference type="PRINTS" id="PR00025">
    <property type="entry name" value="ANTENNAPEDIA"/>
</dbReference>
<keyword evidence="5" id="KW-0804">Transcription</keyword>
<protein>
    <recommendedName>
        <fullName evidence="8">Pancreas/duodenum homeobox protein 1</fullName>
    </recommendedName>
</protein>
<evidence type="ECO:0000259" key="12">
    <source>
        <dbReference type="PROSITE" id="PS50071"/>
    </source>
</evidence>
<dbReference type="SMART" id="SM00389">
    <property type="entry name" value="HOX"/>
    <property type="match status" value="1"/>
</dbReference>
<dbReference type="PROSITE" id="PS00027">
    <property type="entry name" value="HOMEOBOX_1"/>
    <property type="match status" value="1"/>
</dbReference>
<keyword evidence="3 9" id="KW-0238">DNA-binding</keyword>
<feature type="domain" description="Homeobox" evidence="12">
    <location>
        <begin position="152"/>
        <end position="212"/>
    </location>
</feature>
<evidence type="ECO:0000256" key="7">
    <source>
        <dbReference type="ARBA" id="ARBA00038297"/>
    </source>
</evidence>
<keyword evidence="4 9" id="KW-0371">Homeobox</keyword>
<keyword evidence="1" id="KW-0217">Developmental protein</keyword>
<dbReference type="InterPro" id="IPR009057">
    <property type="entry name" value="Homeodomain-like_sf"/>
</dbReference>
<dbReference type="AlphaFoldDB" id="A0A8D3E692"/>
<evidence type="ECO:0000256" key="3">
    <source>
        <dbReference type="ARBA" id="ARBA00023125"/>
    </source>
</evidence>
<dbReference type="PANTHER" id="PTHR45664:SF12">
    <property type="entry name" value="PANCREAS_DUODENUM HOMEOBOX PROTEIN 1"/>
    <property type="match status" value="1"/>
</dbReference>
<dbReference type="PANTHER" id="PTHR45664">
    <property type="entry name" value="PROTEIN ZERKNUELLT 1-RELATED"/>
    <property type="match status" value="1"/>
</dbReference>
<comment type="similarity">
    <text evidence="7">Belongs to the Antp homeobox family. IPF1/XlHbox-8 subfamily.</text>
</comment>
<evidence type="ECO:0000256" key="10">
    <source>
        <dbReference type="RuleBase" id="RU000682"/>
    </source>
</evidence>
<evidence type="ECO:0000256" key="5">
    <source>
        <dbReference type="ARBA" id="ARBA00023163"/>
    </source>
</evidence>
<dbReference type="GO" id="GO:0000978">
    <property type="term" value="F:RNA polymerase II cis-regulatory region sequence-specific DNA binding"/>
    <property type="evidence" value="ECO:0007669"/>
    <property type="project" value="TreeGrafter"/>
</dbReference>
<evidence type="ECO:0000256" key="2">
    <source>
        <dbReference type="ARBA" id="ARBA00023015"/>
    </source>
</evidence>
<evidence type="ECO:0000256" key="1">
    <source>
        <dbReference type="ARBA" id="ARBA00022473"/>
    </source>
</evidence>
<proteinExistence type="inferred from homology"/>
<dbReference type="SUPFAM" id="SSF46689">
    <property type="entry name" value="Homeodomain-like"/>
    <property type="match status" value="1"/>
</dbReference>
<dbReference type="InterPro" id="IPR017995">
    <property type="entry name" value="Homeobox_antennapedia"/>
</dbReference>
<name>A0A8D3E692_SCOMX</name>
<dbReference type="InterPro" id="IPR020479">
    <property type="entry name" value="HD_metazoa"/>
</dbReference>
<evidence type="ECO:0000256" key="9">
    <source>
        <dbReference type="PROSITE-ProRule" id="PRU00108"/>
    </source>
</evidence>
<dbReference type="GO" id="GO:0003309">
    <property type="term" value="P:type B pancreatic cell differentiation"/>
    <property type="evidence" value="ECO:0007669"/>
    <property type="project" value="TreeGrafter"/>
</dbReference>
<comment type="subcellular location">
    <subcellularLocation>
        <location evidence="9 10">Nucleus</location>
    </subcellularLocation>
</comment>
<evidence type="ECO:0000256" key="6">
    <source>
        <dbReference type="ARBA" id="ARBA00023242"/>
    </source>
</evidence>
<dbReference type="GO" id="GO:0000981">
    <property type="term" value="F:DNA-binding transcription factor activity, RNA polymerase II-specific"/>
    <property type="evidence" value="ECO:0007669"/>
    <property type="project" value="InterPro"/>
</dbReference>
<evidence type="ECO:0000313" key="14">
    <source>
        <dbReference type="Proteomes" id="UP000694558"/>
    </source>
</evidence>
<sequence length="275" mass="30257">MCAQTAPTAFGSSAAMNREDHYYPSQVFKDSCAYQRSQGEDYSHSPPPCLYMSRQVHSAYTPPTMGALEQAALSDIAPCSYGLSTLREGPGVPQLHHPPGLQQQALQPAAGYGDAAEQGRYHLPFPWMKTTKSHSHTWKAQWAGPYVMAETEENKRTRTAYTRAQLLELEKEFLFNRYISRPRRVELALTLSLTERHIKIWFQNRRMKWKKEEDRRKARGGGGGGGGGGDPDQDSSVSSGDQGEAADGVSSTDGAHAATPPVSPLHAHPLSKETT</sequence>
<keyword evidence="6 9" id="KW-0539">Nucleus</keyword>